<gene>
    <name evidence="1" type="ORF">Sradi_7104400</name>
</gene>
<accession>A0AAW2J1Y1</accession>
<organism evidence="1">
    <name type="scientific">Sesamum radiatum</name>
    <name type="common">Black benniseed</name>
    <dbReference type="NCBI Taxonomy" id="300843"/>
    <lineage>
        <taxon>Eukaryota</taxon>
        <taxon>Viridiplantae</taxon>
        <taxon>Streptophyta</taxon>
        <taxon>Embryophyta</taxon>
        <taxon>Tracheophyta</taxon>
        <taxon>Spermatophyta</taxon>
        <taxon>Magnoliopsida</taxon>
        <taxon>eudicotyledons</taxon>
        <taxon>Gunneridae</taxon>
        <taxon>Pentapetalae</taxon>
        <taxon>asterids</taxon>
        <taxon>lamiids</taxon>
        <taxon>Lamiales</taxon>
        <taxon>Pedaliaceae</taxon>
        <taxon>Sesamum</taxon>
    </lineage>
</organism>
<name>A0AAW2J1Y1_SESRA</name>
<evidence type="ECO:0000313" key="1">
    <source>
        <dbReference type="EMBL" id="KAL0288163.1"/>
    </source>
</evidence>
<reference evidence="1" key="2">
    <citation type="journal article" date="2024" name="Plant">
        <title>Genomic evolution and insights into agronomic trait innovations of Sesamum species.</title>
        <authorList>
            <person name="Miao H."/>
            <person name="Wang L."/>
            <person name="Qu L."/>
            <person name="Liu H."/>
            <person name="Sun Y."/>
            <person name="Le M."/>
            <person name="Wang Q."/>
            <person name="Wei S."/>
            <person name="Zheng Y."/>
            <person name="Lin W."/>
            <person name="Duan Y."/>
            <person name="Cao H."/>
            <person name="Xiong S."/>
            <person name="Wang X."/>
            <person name="Wei L."/>
            <person name="Li C."/>
            <person name="Ma Q."/>
            <person name="Ju M."/>
            <person name="Zhao R."/>
            <person name="Li G."/>
            <person name="Mu C."/>
            <person name="Tian Q."/>
            <person name="Mei H."/>
            <person name="Zhang T."/>
            <person name="Gao T."/>
            <person name="Zhang H."/>
        </authorList>
    </citation>
    <scope>NUCLEOTIDE SEQUENCE</scope>
    <source>
        <strain evidence="1">G02</strain>
    </source>
</reference>
<comment type="caution">
    <text evidence="1">The sequence shown here is derived from an EMBL/GenBank/DDBJ whole genome shotgun (WGS) entry which is preliminary data.</text>
</comment>
<sequence length="52" mass="5852">MASVYKSHSWLLVLEEDREVNAFMAWPWCSGLGDGCLGGEPWWRGFVPVLAP</sequence>
<proteinExistence type="predicted"/>
<dbReference type="AlphaFoldDB" id="A0AAW2J1Y1"/>
<reference evidence="1" key="1">
    <citation type="submission" date="2020-06" db="EMBL/GenBank/DDBJ databases">
        <authorList>
            <person name="Li T."/>
            <person name="Hu X."/>
            <person name="Zhang T."/>
            <person name="Song X."/>
            <person name="Zhang H."/>
            <person name="Dai N."/>
            <person name="Sheng W."/>
            <person name="Hou X."/>
            <person name="Wei L."/>
        </authorList>
    </citation>
    <scope>NUCLEOTIDE SEQUENCE</scope>
    <source>
        <strain evidence="1">G02</strain>
        <tissue evidence="1">Leaf</tissue>
    </source>
</reference>
<dbReference type="EMBL" id="JACGWJ010000796">
    <property type="protein sequence ID" value="KAL0288163.1"/>
    <property type="molecule type" value="Genomic_DNA"/>
</dbReference>
<protein>
    <submittedName>
        <fullName evidence="1">Uncharacterized protein</fullName>
    </submittedName>
</protein>